<dbReference type="OrthoDB" id="7632164at2"/>
<dbReference type="AlphaFoldDB" id="A0A5J6MMI2"/>
<name>A0A5J6MMI2_9PROT</name>
<reference evidence="3 4" key="1">
    <citation type="submission" date="2019-08" db="EMBL/GenBank/DDBJ databases">
        <title>Hyperibacter terrae gen. nov., sp. nov. and Hyperibacter viscosus sp. nov., two new members in the family Rhodospirillaceae isolated from the rhizosphere of Hypericum perforatum.</title>
        <authorList>
            <person name="Noviana Z."/>
        </authorList>
    </citation>
    <scope>NUCLEOTIDE SEQUENCE [LARGE SCALE GENOMIC DNA]</scope>
    <source>
        <strain evidence="3 4">R5913</strain>
    </source>
</reference>
<feature type="transmembrane region" description="Helical" evidence="2">
    <location>
        <begin position="95"/>
        <end position="115"/>
    </location>
</feature>
<feature type="region of interest" description="Disordered" evidence="1">
    <location>
        <begin position="67"/>
        <end position="86"/>
    </location>
</feature>
<accession>A0A5J6MMI2</accession>
<evidence type="ECO:0000313" key="3">
    <source>
        <dbReference type="EMBL" id="QEX18684.1"/>
    </source>
</evidence>
<keyword evidence="2" id="KW-0472">Membrane</keyword>
<evidence type="ECO:0000313" key="4">
    <source>
        <dbReference type="Proteomes" id="UP000326202"/>
    </source>
</evidence>
<dbReference type="EMBL" id="CP042906">
    <property type="protein sequence ID" value="QEX18684.1"/>
    <property type="molecule type" value="Genomic_DNA"/>
</dbReference>
<protein>
    <submittedName>
        <fullName evidence="3">Uncharacterized protein</fullName>
    </submittedName>
</protein>
<organism evidence="3 4">
    <name type="scientific">Hypericibacter terrae</name>
    <dbReference type="NCBI Taxonomy" id="2602015"/>
    <lineage>
        <taxon>Bacteria</taxon>
        <taxon>Pseudomonadati</taxon>
        <taxon>Pseudomonadota</taxon>
        <taxon>Alphaproteobacteria</taxon>
        <taxon>Rhodospirillales</taxon>
        <taxon>Dongiaceae</taxon>
        <taxon>Hypericibacter</taxon>
    </lineage>
</organism>
<keyword evidence="2" id="KW-0812">Transmembrane</keyword>
<evidence type="ECO:0000256" key="1">
    <source>
        <dbReference type="SAM" id="MobiDB-lite"/>
    </source>
</evidence>
<gene>
    <name evidence="3" type="ORF">FRZ44_39940</name>
</gene>
<keyword evidence="4" id="KW-1185">Reference proteome</keyword>
<keyword evidence="2" id="KW-1133">Transmembrane helix</keyword>
<dbReference type="Proteomes" id="UP000326202">
    <property type="component" value="Chromosome"/>
</dbReference>
<evidence type="ECO:0000256" key="2">
    <source>
        <dbReference type="SAM" id="Phobius"/>
    </source>
</evidence>
<dbReference type="RefSeq" id="WP_151178813.1">
    <property type="nucleotide sequence ID" value="NZ_CP042906.1"/>
</dbReference>
<sequence length="143" mass="15627">MNTKRLEQILAAYGAKSERWPEAERPDALALLARDAQAQQLLRDARRLDGLLDSLPVSEPTLDASSLAARLSERPQETAGVRSPAASRPRWHIPFIMPNLIGLAAAAVAGFWIGWTNPGTDNTQVAELVPYVADMNGEESLPW</sequence>
<dbReference type="KEGG" id="htq:FRZ44_39940"/>
<proteinExistence type="predicted"/>